<evidence type="ECO:0000313" key="2">
    <source>
        <dbReference type="Proteomes" id="UP001214017"/>
    </source>
</evidence>
<proteinExistence type="predicted"/>
<sequence>MYYKITNKGSKIYKVLHEQRTKELIAKEENSKKLKELIPYKWEQYFGWRDNSYGRIPAYFGFKFENLEEIDRNIWRQDRGNPEYYIPNKKTKAGKAMALELENLKRFSFYRIWEMLGISNDTGTKSVPFLEISGDVILIRLDDSQSPIDSDVVEITKREFIQIFKENGVEVEP</sequence>
<comment type="caution">
    <text evidence="1">The sequence shown here is derived from an EMBL/GenBank/DDBJ whole genome shotgun (WGS) entry which is preliminary data.</text>
</comment>
<accession>A0AAP3SUM5</accession>
<dbReference type="RefSeq" id="WP_138340075.1">
    <property type="nucleotide sequence ID" value="NZ_JADMWJ010000013.1"/>
</dbReference>
<organism evidence="1 2">
    <name type="scientific">Bacteroides ovatus</name>
    <dbReference type="NCBI Taxonomy" id="28116"/>
    <lineage>
        <taxon>Bacteria</taxon>
        <taxon>Pseudomonadati</taxon>
        <taxon>Bacteroidota</taxon>
        <taxon>Bacteroidia</taxon>
        <taxon>Bacteroidales</taxon>
        <taxon>Bacteroidaceae</taxon>
        <taxon>Bacteroides</taxon>
    </lineage>
</organism>
<protein>
    <submittedName>
        <fullName evidence="1">Uncharacterized protein</fullName>
    </submittedName>
</protein>
<dbReference type="EMBL" id="JAQNWR010000013">
    <property type="protein sequence ID" value="MDC2409681.1"/>
    <property type="molecule type" value="Genomic_DNA"/>
</dbReference>
<reference evidence="1" key="1">
    <citation type="submission" date="2022-10" db="EMBL/GenBank/DDBJ databases">
        <title>Human gut microbiome strain richness.</title>
        <authorList>
            <person name="Chen-Liaw A."/>
        </authorList>
    </citation>
    <scope>NUCLEOTIDE SEQUENCE</scope>
    <source>
        <strain evidence="1">F7_m1001271B151109d0_201107</strain>
    </source>
</reference>
<dbReference type="AlphaFoldDB" id="A0AAP3SUM5"/>
<evidence type="ECO:0000313" key="1">
    <source>
        <dbReference type="EMBL" id="MDC2409681.1"/>
    </source>
</evidence>
<gene>
    <name evidence="1" type="ORF">PO240_17580</name>
</gene>
<dbReference type="Proteomes" id="UP001214017">
    <property type="component" value="Unassembled WGS sequence"/>
</dbReference>
<name>A0AAP3SUM5_BACOV</name>